<dbReference type="Gene3D" id="2.40.170.20">
    <property type="entry name" value="TonB-dependent receptor, beta-barrel domain"/>
    <property type="match status" value="1"/>
</dbReference>
<comment type="subcellular location">
    <subcellularLocation>
        <location evidence="1 8">Cell outer membrane</location>
        <topology evidence="1 8">Multi-pass membrane protein</topology>
    </subcellularLocation>
</comment>
<evidence type="ECO:0000256" key="8">
    <source>
        <dbReference type="PROSITE-ProRule" id="PRU01360"/>
    </source>
</evidence>
<dbReference type="InterPro" id="IPR037066">
    <property type="entry name" value="Plug_dom_sf"/>
</dbReference>
<dbReference type="PROSITE" id="PS52016">
    <property type="entry name" value="TONB_DEPENDENT_REC_3"/>
    <property type="match status" value="1"/>
</dbReference>
<evidence type="ECO:0000256" key="6">
    <source>
        <dbReference type="ARBA" id="ARBA00023136"/>
    </source>
</evidence>
<accession>A0ABT9E8T8</accession>
<sequence length="706" mass="76390">MTVTGTRAARPIEEVPQTVQVIERDEIERQLILSSSPSEAIARLVPGYSATTQTISSASENFRGRDALVLLDGVPLNTPLRDVSRILALLDLNAVDRIETVAGASSLYGAGATGGTINIITRRPTEGPPQFTINSALRFFPANLGRSLAPELSLGVTGRSKTGLDYVIVGSGRHSGRTYDGLGRELPSDALLGQGGADRTNSGNLFAKFGYDFDAARRFEVSAMVVRLNQDPDFLTLYSPPRARPDFNTPYPGRSIREASQSFSARYTDTDFALGSLSVVGYYNEIEKRFNYTQFSFPYNSVVYYSGNPTVPTSTANQTTLYSTRYGLNLTIDTPLDRLLSGARFTWGGDVIHERTRQELLTGENVFTPLEQTTLAAFGLLQVPVGPRLTLRGGLRYEHFALSVDGFVRPAAYTGVTARNAAGFSPFVLPALRVTGGDFNYDAITGNAGATFRITERAELYGGYSQGFALPDVGSFTRRAGLSTAFACPVARPNCLPAGASVGYANIGPEAQIVNSYELGLRRRGADANAGIVGFISTSDQGVTFDPLTNRISQQKEMIWGAELNGDVKLTQRFTLAGLLAYREGRYDSDGDGRLDSFLPNNRIATPLRAVLSGIWQFEEGTMLRVEAVGFTGRNQRIDRSGTRYKIEDGGTINLAVSTPVLGGQAYASIDNLFDAGYQNPTATSVRNLPVEAFGRTVTVGYRKTF</sequence>
<evidence type="ECO:0000313" key="13">
    <source>
        <dbReference type="Proteomes" id="UP001243009"/>
    </source>
</evidence>
<keyword evidence="3 8" id="KW-1134">Transmembrane beta strand</keyword>
<evidence type="ECO:0000256" key="2">
    <source>
        <dbReference type="ARBA" id="ARBA00022448"/>
    </source>
</evidence>
<dbReference type="PANTHER" id="PTHR30069:SF42">
    <property type="entry name" value="FERRIC AEROBACTIN RECEPTOR"/>
    <property type="match status" value="1"/>
</dbReference>
<organism evidence="12 13">
    <name type="scientific">Paracraurococcus lichenis</name>
    <dbReference type="NCBI Taxonomy" id="3064888"/>
    <lineage>
        <taxon>Bacteria</taxon>
        <taxon>Pseudomonadati</taxon>
        <taxon>Pseudomonadota</taxon>
        <taxon>Alphaproteobacteria</taxon>
        <taxon>Acetobacterales</taxon>
        <taxon>Roseomonadaceae</taxon>
        <taxon>Paracraurococcus</taxon>
    </lineage>
</organism>
<evidence type="ECO:0000256" key="5">
    <source>
        <dbReference type="ARBA" id="ARBA00023077"/>
    </source>
</evidence>
<keyword evidence="2 8" id="KW-0813">Transport</keyword>
<protein>
    <submittedName>
        <fullName evidence="12">TonB-dependent receptor</fullName>
    </submittedName>
</protein>
<dbReference type="SUPFAM" id="SSF56935">
    <property type="entry name" value="Porins"/>
    <property type="match status" value="1"/>
</dbReference>
<evidence type="ECO:0000259" key="11">
    <source>
        <dbReference type="Pfam" id="PF07715"/>
    </source>
</evidence>
<dbReference type="EMBL" id="JAUTWS010000049">
    <property type="protein sequence ID" value="MDO9712514.1"/>
    <property type="molecule type" value="Genomic_DNA"/>
</dbReference>
<gene>
    <name evidence="12" type="ORF">Q7A36_29500</name>
</gene>
<keyword evidence="6 8" id="KW-0472">Membrane</keyword>
<keyword evidence="4 8" id="KW-0812">Transmembrane</keyword>
<evidence type="ECO:0000256" key="3">
    <source>
        <dbReference type="ARBA" id="ARBA00022452"/>
    </source>
</evidence>
<evidence type="ECO:0000256" key="7">
    <source>
        <dbReference type="ARBA" id="ARBA00023237"/>
    </source>
</evidence>
<evidence type="ECO:0000313" key="12">
    <source>
        <dbReference type="EMBL" id="MDO9712514.1"/>
    </source>
</evidence>
<proteinExistence type="inferred from homology"/>
<keyword evidence="5 9" id="KW-0798">TonB box</keyword>
<comment type="similarity">
    <text evidence="8 9">Belongs to the TonB-dependent receptor family.</text>
</comment>
<dbReference type="PANTHER" id="PTHR30069">
    <property type="entry name" value="TONB-DEPENDENT OUTER MEMBRANE RECEPTOR"/>
    <property type="match status" value="1"/>
</dbReference>
<evidence type="ECO:0000256" key="4">
    <source>
        <dbReference type="ARBA" id="ARBA00022692"/>
    </source>
</evidence>
<dbReference type="InterPro" id="IPR039426">
    <property type="entry name" value="TonB-dep_rcpt-like"/>
</dbReference>
<dbReference type="RefSeq" id="WP_305107370.1">
    <property type="nucleotide sequence ID" value="NZ_JAUTWS010000049.1"/>
</dbReference>
<evidence type="ECO:0000259" key="10">
    <source>
        <dbReference type="Pfam" id="PF00593"/>
    </source>
</evidence>
<keyword evidence="13" id="KW-1185">Reference proteome</keyword>
<evidence type="ECO:0000256" key="9">
    <source>
        <dbReference type="RuleBase" id="RU003357"/>
    </source>
</evidence>
<name>A0ABT9E8T8_9PROT</name>
<dbReference type="Pfam" id="PF00593">
    <property type="entry name" value="TonB_dep_Rec_b-barrel"/>
    <property type="match status" value="1"/>
</dbReference>
<dbReference type="Pfam" id="PF07715">
    <property type="entry name" value="Plug"/>
    <property type="match status" value="1"/>
</dbReference>
<keyword evidence="12" id="KW-0675">Receptor</keyword>
<reference evidence="12 13" key="1">
    <citation type="submission" date="2023-08" db="EMBL/GenBank/DDBJ databases">
        <title>The draft genome sequence of Paracraurococcus sp. LOR1-02.</title>
        <authorList>
            <person name="Kingkaew E."/>
            <person name="Tanasupawat S."/>
        </authorList>
    </citation>
    <scope>NUCLEOTIDE SEQUENCE [LARGE SCALE GENOMIC DNA]</scope>
    <source>
        <strain evidence="12 13">LOR1-02</strain>
    </source>
</reference>
<evidence type="ECO:0000256" key="1">
    <source>
        <dbReference type="ARBA" id="ARBA00004571"/>
    </source>
</evidence>
<dbReference type="Proteomes" id="UP001243009">
    <property type="component" value="Unassembled WGS sequence"/>
</dbReference>
<dbReference type="InterPro" id="IPR012910">
    <property type="entry name" value="Plug_dom"/>
</dbReference>
<feature type="domain" description="TonB-dependent receptor plug" evidence="11">
    <location>
        <begin position="12"/>
        <end position="116"/>
    </location>
</feature>
<dbReference type="InterPro" id="IPR000531">
    <property type="entry name" value="Beta-barrel_TonB"/>
</dbReference>
<dbReference type="Gene3D" id="2.170.130.10">
    <property type="entry name" value="TonB-dependent receptor, plug domain"/>
    <property type="match status" value="1"/>
</dbReference>
<comment type="caution">
    <text evidence="12">The sequence shown here is derived from an EMBL/GenBank/DDBJ whole genome shotgun (WGS) entry which is preliminary data.</text>
</comment>
<feature type="domain" description="TonB-dependent receptor-like beta-barrel" evidence="10">
    <location>
        <begin position="229"/>
        <end position="656"/>
    </location>
</feature>
<dbReference type="InterPro" id="IPR036942">
    <property type="entry name" value="Beta-barrel_TonB_sf"/>
</dbReference>
<keyword evidence="7 8" id="KW-0998">Cell outer membrane</keyword>